<dbReference type="AlphaFoldDB" id="A0A5J4VBQ7"/>
<feature type="region of interest" description="Disordered" evidence="1">
    <location>
        <begin position="1"/>
        <end position="175"/>
    </location>
</feature>
<evidence type="ECO:0000313" key="2">
    <source>
        <dbReference type="EMBL" id="KAA6379877.1"/>
    </source>
</evidence>
<gene>
    <name evidence="2" type="ORF">EZS28_024597</name>
</gene>
<evidence type="ECO:0000256" key="1">
    <source>
        <dbReference type="SAM" id="MobiDB-lite"/>
    </source>
</evidence>
<dbReference type="EMBL" id="SNRW01008216">
    <property type="protein sequence ID" value="KAA6379877.1"/>
    <property type="molecule type" value="Genomic_DNA"/>
</dbReference>
<feature type="compositionally biased region" description="Polar residues" evidence="1">
    <location>
        <begin position="110"/>
        <end position="121"/>
    </location>
</feature>
<accession>A0A5J4VBQ7</accession>
<organism evidence="2 3">
    <name type="scientific">Streblomastix strix</name>
    <dbReference type="NCBI Taxonomy" id="222440"/>
    <lineage>
        <taxon>Eukaryota</taxon>
        <taxon>Metamonada</taxon>
        <taxon>Preaxostyla</taxon>
        <taxon>Oxymonadida</taxon>
        <taxon>Streblomastigidae</taxon>
        <taxon>Streblomastix</taxon>
    </lineage>
</organism>
<protein>
    <submittedName>
        <fullName evidence="2">Uncharacterized protein</fullName>
    </submittedName>
</protein>
<sequence length="287" mass="32053">MNSSRSRPQSNSFSPSQQSQSSALFELSPDMNQNWSGNAKVGQYYYPYGPYLPNGSIIFGQGKSQQKKENLPKKKLNSIYETNSKKGAKKSKKSGNMDNLVDPTEEKNNDSNQTETSSDSPIQKGKEIARENDETEQPSSSELETPVLQDIPQSDNLDVPPGLSGSVSGLNNQEQEPNIQLEEEAFIGGFGTQEIRSGNIDLQPTTINNDQQPQNEVIEVIQNQTQTENASLNDNKTDNKTDQIDNQIGDQVDNQIDVNDQQSDQIENQDENEQYEEIKTQIYIQNV</sequence>
<feature type="compositionally biased region" description="Low complexity" evidence="1">
    <location>
        <begin position="44"/>
        <end position="53"/>
    </location>
</feature>
<proteinExistence type="predicted"/>
<dbReference type="Proteomes" id="UP000324800">
    <property type="component" value="Unassembled WGS sequence"/>
</dbReference>
<evidence type="ECO:0000313" key="3">
    <source>
        <dbReference type="Proteomes" id="UP000324800"/>
    </source>
</evidence>
<comment type="caution">
    <text evidence="2">The sequence shown here is derived from an EMBL/GenBank/DDBJ whole genome shotgun (WGS) entry which is preliminary data.</text>
</comment>
<reference evidence="2 3" key="1">
    <citation type="submission" date="2019-03" db="EMBL/GenBank/DDBJ databases">
        <title>Single cell metagenomics reveals metabolic interactions within the superorganism composed of flagellate Streblomastix strix and complex community of Bacteroidetes bacteria on its surface.</title>
        <authorList>
            <person name="Treitli S.C."/>
            <person name="Kolisko M."/>
            <person name="Husnik F."/>
            <person name="Keeling P."/>
            <person name="Hampl V."/>
        </authorList>
    </citation>
    <scope>NUCLEOTIDE SEQUENCE [LARGE SCALE GENOMIC DNA]</scope>
    <source>
        <strain evidence="2">ST1C</strain>
    </source>
</reference>
<name>A0A5J4VBQ7_9EUKA</name>
<feature type="compositionally biased region" description="Low complexity" evidence="1">
    <location>
        <begin position="1"/>
        <end position="22"/>
    </location>
</feature>
<feature type="compositionally biased region" description="Polar residues" evidence="1">
    <location>
        <begin position="165"/>
        <end position="175"/>
    </location>
</feature>